<dbReference type="Pfam" id="PF00069">
    <property type="entry name" value="Pkinase"/>
    <property type="match status" value="1"/>
</dbReference>
<protein>
    <submittedName>
        <fullName evidence="5">Non-specific serine/threonine protein kinase</fullName>
    </submittedName>
</protein>
<dbReference type="InterPro" id="IPR008266">
    <property type="entry name" value="Tyr_kinase_AS"/>
</dbReference>
<comment type="similarity">
    <text evidence="1">Belongs to the protein kinase superfamily. STE Ser/Thr protein kinase family. STE20 subfamily.</text>
</comment>
<gene>
    <name evidence="5" type="ORF">MVEN_02583400</name>
</gene>
<dbReference type="InterPro" id="IPR000719">
    <property type="entry name" value="Prot_kinase_dom"/>
</dbReference>
<dbReference type="InterPro" id="IPR020635">
    <property type="entry name" value="Tyr_kinase_cat_dom"/>
</dbReference>
<feature type="domain" description="Protein kinase" evidence="4">
    <location>
        <begin position="29"/>
        <end position="254"/>
    </location>
</feature>
<sequence>MENLKASPISKEQVMEKLRQIVSDDDPNCIYRKINSIGASGQAYMAETLVTGKKVFIKESHLAQQSRMDLVVNGILAMKESQHPNVVAFLESYLADNAQVWIVMEYMNGGTLTDVIENNTLQEEQISGICFEITKGLGHLHSLNIIHRDIRSANILLDAQGKAKITNFSLCAKLRDRKSKRSTMIGTAHWMAPEIVDIWSLGITGIEMIQNAPPYFDEEPLKAQYLIATNGTPTLKKPEALSRELKRFLAACFE</sequence>
<proteinExistence type="inferred from homology"/>
<reference evidence="5" key="1">
    <citation type="submission" date="2020-05" db="EMBL/GenBank/DDBJ databases">
        <title>Mycena genomes resolve the evolution of fungal bioluminescence.</title>
        <authorList>
            <person name="Tsai I.J."/>
        </authorList>
    </citation>
    <scope>NUCLEOTIDE SEQUENCE</scope>
    <source>
        <strain evidence="5">CCC161011</strain>
    </source>
</reference>
<comment type="caution">
    <text evidence="5">The sequence shown here is derived from an EMBL/GenBank/DDBJ whole genome shotgun (WGS) entry which is preliminary data.</text>
</comment>
<evidence type="ECO:0000313" key="5">
    <source>
        <dbReference type="EMBL" id="KAF7326895.1"/>
    </source>
</evidence>
<keyword evidence="2" id="KW-0547">Nucleotide-binding</keyword>
<dbReference type="GO" id="GO:0004713">
    <property type="term" value="F:protein tyrosine kinase activity"/>
    <property type="evidence" value="ECO:0007669"/>
    <property type="project" value="InterPro"/>
</dbReference>
<dbReference type="GO" id="GO:0005524">
    <property type="term" value="F:ATP binding"/>
    <property type="evidence" value="ECO:0007669"/>
    <property type="project" value="UniProtKB-KW"/>
</dbReference>
<organism evidence="5 6">
    <name type="scientific">Mycena venus</name>
    <dbReference type="NCBI Taxonomy" id="2733690"/>
    <lineage>
        <taxon>Eukaryota</taxon>
        <taxon>Fungi</taxon>
        <taxon>Dikarya</taxon>
        <taxon>Basidiomycota</taxon>
        <taxon>Agaricomycotina</taxon>
        <taxon>Agaricomycetes</taxon>
        <taxon>Agaricomycetidae</taxon>
        <taxon>Agaricales</taxon>
        <taxon>Marasmiineae</taxon>
        <taxon>Mycenaceae</taxon>
        <taxon>Mycena</taxon>
    </lineage>
</organism>
<dbReference type="PROSITE" id="PS50011">
    <property type="entry name" value="PROTEIN_KINASE_DOM"/>
    <property type="match status" value="1"/>
</dbReference>
<dbReference type="OrthoDB" id="248923at2759"/>
<evidence type="ECO:0000313" key="6">
    <source>
        <dbReference type="Proteomes" id="UP000620124"/>
    </source>
</evidence>
<keyword evidence="5" id="KW-0418">Kinase</keyword>
<evidence type="ECO:0000256" key="3">
    <source>
        <dbReference type="ARBA" id="ARBA00022840"/>
    </source>
</evidence>
<keyword evidence="3" id="KW-0067">ATP-binding</keyword>
<dbReference type="Proteomes" id="UP000620124">
    <property type="component" value="Unassembled WGS sequence"/>
</dbReference>
<dbReference type="EMBL" id="JACAZI010000039">
    <property type="protein sequence ID" value="KAF7326895.1"/>
    <property type="molecule type" value="Genomic_DNA"/>
</dbReference>
<dbReference type="AlphaFoldDB" id="A0A8H6U015"/>
<dbReference type="InterPro" id="IPR011009">
    <property type="entry name" value="Kinase-like_dom_sf"/>
</dbReference>
<dbReference type="GO" id="GO:0004674">
    <property type="term" value="F:protein serine/threonine kinase activity"/>
    <property type="evidence" value="ECO:0007669"/>
    <property type="project" value="UniProtKB-KW"/>
</dbReference>
<name>A0A8H6U015_9AGAR</name>
<keyword evidence="5" id="KW-0723">Serine/threonine-protein kinase</keyword>
<dbReference type="InterPro" id="IPR051931">
    <property type="entry name" value="PAK3-like"/>
</dbReference>
<evidence type="ECO:0000259" key="4">
    <source>
        <dbReference type="PROSITE" id="PS50011"/>
    </source>
</evidence>
<dbReference type="SMART" id="SM00219">
    <property type="entry name" value="TyrKc"/>
    <property type="match status" value="1"/>
</dbReference>
<dbReference type="PANTHER" id="PTHR45832:SF22">
    <property type="entry name" value="SERINE_THREONINE-PROTEIN KINASE SAMKA-RELATED"/>
    <property type="match status" value="1"/>
</dbReference>
<accession>A0A8H6U015</accession>
<dbReference type="PROSITE" id="PS00109">
    <property type="entry name" value="PROTEIN_KINASE_TYR"/>
    <property type="match status" value="1"/>
</dbReference>
<dbReference type="Gene3D" id="3.30.200.20">
    <property type="entry name" value="Phosphorylase Kinase, domain 1"/>
    <property type="match status" value="1"/>
</dbReference>
<dbReference type="Gene3D" id="1.10.510.10">
    <property type="entry name" value="Transferase(Phosphotransferase) domain 1"/>
    <property type="match status" value="1"/>
</dbReference>
<dbReference type="SUPFAM" id="SSF56112">
    <property type="entry name" value="Protein kinase-like (PK-like)"/>
    <property type="match status" value="1"/>
</dbReference>
<keyword evidence="5" id="KW-0808">Transferase</keyword>
<dbReference type="PANTHER" id="PTHR45832">
    <property type="entry name" value="SERINE/THREONINE-PROTEIN KINASE SAMKA-RELATED-RELATED"/>
    <property type="match status" value="1"/>
</dbReference>
<evidence type="ECO:0000256" key="2">
    <source>
        <dbReference type="ARBA" id="ARBA00022741"/>
    </source>
</evidence>
<evidence type="ECO:0000256" key="1">
    <source>
        <dbReference type="ARBA" id="ARBA00008874"/>
    </source>
</evidence>
<keyword evidence="6" id="KW-1185">Reference proteome</keyword>